<dbReference type="SUPFAM" id="SSF55083">
    <property type="entry name" value="6-hydroxymethyl-7,8-dihydropterin pyrophosphokinase, HPPK"/>
    <property type="match status" value="1"/>
</dbReference>
<dbReference type="STRING" id="84022.CACET_c09240"/>
<dbReference type="NCBIfam" id="TIGR01498">
    <property type="entry name" value="folK"/>
    <property type="match status" value="1"/>
</dbReference>
<dbReference type="GO" id="GO:0005524">
    <property type="term" value="F:ATP binding"/>
    <property type="evidence" value="ECO:0007669"/>
    <property type="project" value="UniProtKB-KW"/>
</dbReference>
<keyword evidence="4 9" id="KW-0808">Transferase</keyword>
<evidence type="ECO:0000313" key="9">
    <source>
        <dbReference type="EMBL" id="AKL94431.1"/>
    </source>
</evidence>
<dbReference type="InterPro" id="IPR035907">
    <property type="entry name" value="Hppk_sf"/>
</dbReference>
<name>A0A0D8IDH4_9CLOT</name>
<dbReference type="InterPro" id="IPR000550">
    <property type="entry name" value="Hppk"/>
</dbReference>
<dbReference type="AlphaFoldDB" id="A0A0D8IDH4"/>
<dbReference type="Gene3D" id="3.30.70.560">
    <property type="entry name" value="7,8-Dihydro-6-hydroxymethylpterin-pyrophosphokinase HPPK"/>
    <property type="match status" value="1"/>
</dbReference>
<evidence type="ECO:0000256" key="4">
    <source>
        <dbReference type="ARBA" id="ARBA00022679"/>
    </source>
</evidence>
<keyword evidence="10" id="KW-1185">Reference proteome</keyword>
<protein>
    <recommendedName>
        <fullName evidence="3">2-amino-4-hydroxy-6-hydroxymethyldihydropteridine diphosphokinase</fullName>
        <ecNumber evidence="3">2.7.6.3</ecNumber>
    </recommendedName>
</protein>
<dbReference type="EC" id="2.7.6.3" evidence="3"/>
<sequence length="161" mass="18634">MAKGYLGLGSNMGDKKEYLDQAVEQINQHPSITVTKVSSYYETDPVGYTDQDVFLNVVVEIDTDLPPYELLSYCNEIEEILQRKRLIRWGPRTIDVDVLLYEDYTSNDEKLTVPHPRMWERAFVMIPLYEIAKDITNNGEHIEEIIKNLCKEGIRKVDYGG</sequence>
<dbReference type="CDD" id="cd00483">
    <property type="entry name" value="HPPK"/>
    <property type="match status" value="1"/>
</dbReference>
<dbReference type="GO" id="GO:0046656">
    <property type="term" value="P:folic acid biosynthetic process"/>
    <property type="evidence" value="ECO:0007669"/>
    <property type="project" value="UniProtKB-KW"/>
</dbReference>
<evidence type="ECO:0000313" key="10">
    <source>
        <dbReference type="Proteomes" id="UP000035704"/>
    </source>
</evidence>
<dbReference type="GO" id="GO:0003848">
    <property type="term" value="F:2-amino-4-hydroxy-6-hydroxymethyldihydropteridine diphosphokinase activity"/>
    <property type="evidence" value="ECO:0007669"/>
    <property type="project" value="UniProtKB-EC"/>
</dbReference>
<dbReference type="PROSITE" id="PS00794">
    <property type="entry name" value="HPPK"/>
    <property type="match status" value="1"/>
</dbReference>
<evidence type="ECO:0000256" key="2">
    <source>
        <dbReference type="ARBA" id="ARBA00005051"/>
    </source>
</evidence>
<evidence type="ECO:0000256" key="3">
    <source>
        <dbReference type="ARBA" id="ARBA00013253"/>
    </source>
</evidence>
<gene>
    <name evidence="9" type="primary">folK</name>
    <name evidence="9" type="ORF">CACET_c09240</name>
</gene>
<dbReference type="RefSeq" id="WP_044823428.1">
    <property type="nucleotide sequence ID" value="NZ_CP009687.1"/>
</dbReference>
<reference evidence="9 10" key="1">
    <citation type="submission" date="2014-10" db="EMBL/GenBank/DDBJ databases">
        <title>Genome sequence of Clostridium aceticum DSM 1496.</title>
        <authorList>
            <person name="Poehlein A."/>
            <person name="Schiel-Bengelsdorf B."/>
            <person name="Gottschalk G."/>
            <person name="Duerre P."/>
            <person name="Daniel R."/>
        </authorList>
    </citation>
    <scope>NUCLEOTIDE SEQUENCE [LARGE SCALE GENOMIC DNA]</scope>
    <source>
        <strain evidence="9 10">DSM 1496</strain>
    </source>
</reference>
<dbReference type="GO" id="GO:0016301">
    <property type="term" value="F:kinase activity"/>
    <property type="evidence" value="ECO:0007669"/>
    <property type="project" value="UniProtKB-KW"/>
</dbReference>
<dbReference type="GO" id="GO:0046654">
    <property type="term" value="P:tetrahydrofolate biosynthetic process"/>
    <property type="evidence" value="ECO:0007669"/>
    <property type="project" value="UniProtKB-UniPathway"/>
</dbReference>
<keyword evidence="8" id="KW-0289">Folate biosynthesis</keyword>
<evidence type="ECO:0000256" key="7">
    <source>
        <dbReference type="ARBA" id="ARBA00022840"/>
    </source>
</evidence>
<proteinExistence type="predicted"/>
<keyword evidence="7" id="KW-0067">ATP-binding</keyword>
<comment type="pathway">
    <text evidence="2">Cofactor biosynthesis; tetrahydrofolate biosynthesis; 2-amino-4-hydroxy-6-hydroxymethyl-7,8-dihydropteridine diphosphate from 7,8-dihydroneopterin triphosphate: step 4/4.</text>
</comment>
<dbReference type="Pfam" id="PF01288">
    <property type="entry name" value="HPPK"/>
    <property type="match status" value="1"/>
</dbReference>
<organism evidence="9 10">
    <name type="scientific">Clostridium aceticum</name>
    <dbReference type="NCBI Taxonomy" id="84022"/>
    <lineage>
        <taxon>Bacteria</taxon>
        <taxon>Bacillati</taxon>
        <taxon>Bacillota</taxon>
        <taxon>Clostridia</taxon>
        <taxon>Eubacteriales</taxon>
        <taxon>Clostridiaceae</taxon>
        <taxon>Clostridium</taxon>
    </lineage>
</organism>
<dbReference type="PANTHER" id="PTHR43071">
    <property type="entry name" value="2-AMINO-4-HYDROXY-6-HYDROXYMETHYLDIHYDROPTERIDINE PYROPHOSPHOKINASE"/>
    <property type="match status" value="1"/>
</dbReference>
<evidence type="ECO:0000256" key="6">
    <source>
        <dbReference type="ARBA" id="ARBA00022777"/>
    </source>
</evidence>
<comment type="catalytic activity">
    <reaction evidence="1">
        <text>6-hydroxymethyl-7,8-dihydropterin + ATP = (7,8-dihydropterin-6-yl)methyl diphosphate + AMP + H(+)</text>
        <dbReference type="Rhea" id="RHEA:11412"/>
        <dbReference type="ChEBI" id="CHEBI:15378"/>
        <dbReference type="ChEBI" id="CHEBI:30616"/>
        <dbReference type="ChEBI" id="CHEBI:44841"/>
        <dbReference type="ChEBI" id="CHEBI:72950"/>
        <dbReference type="ChEBI" id="CHEBI:456215"/>
        <dbReference type="EC" id="2.7.6.3"/>
    </reaction>
</comment>
<dbReference type="PATRIC" id="fig|84022.5.peg.2403"/>
<dbReference type="UniPathway" id="UPA00077">
    <property type="reaction ID" value="UER00155"/>
</dbReference>
<evidence type="ECO:0000256" key="8">
    <source>
        <dbReference type="ARBA" id="ARBA00022909"/>
    </source>
</evidence>
<dbReference type="Proteomes" id="UP000035704">
    <property type="component" value="Chromosome"/>
</dbReference>
<dbReference type="KEGG" id="cace:CACET_c09240"/>
<dbReference type="PANTHER" id="PTHR43071:SF1">
    <property type="entry name" value="2-AMINO-4-HYDROXY-6-HYDROXYMETHYLDIHYDROPTERIDINE PYROPHOSPHOKINASE"/>
    <property type="match status" value="1"/>
</dbReference>
<evidence type="ECO:0000256" key="5">
    <source>
        <dbReference type="ARBA" id="ARBA00022741"/>
    </source>
</evidence>
<keyword evidence="6 9" id="KW-0418">Kinase</keyword>
<dbReference type="EMBL" id="CP009687">
    <property type="protein sequence ID" value="AKL94431.1"/>
    <property type="molecule type" value="Genomic_DNA"/>
</dbReference>
<dbReference type="OrthoDB" id="9808041at2"/>
<keyword evidence="5" id="KW-0547">Nucleotide-binding</keyword>
<accession>A0A0D8IDH4</accession>
<evidence type="ECO:0000256" key="1">
    <source>
        <dbReference type="ARBA" id="ARBA00000198"/>
    </source>
</evidence>